<dbReference type="Proteomes" id="UP001150062">
    <property type="component" value="Unassembled WGS sequence"/>
</dbReference>
<evidence type="ECO:0000313" key="2">
    <source>
        <dbReference type="EMBL" id="KAJ6227051.1"/>
    </source>
</evidence>
<proteinExistence type="predicted"/>
<feature type="compositionally biased region" description="Basic and acidic residues" evidence="1">
    <location>
        <begin position="81"/>
        <end position="90"/>
    </location>
</feature>
<dbReference type="EMBL" id="JAOAOG010000338">
    <property type="protein sequence ID" value="KAJ6227051.1"/>
    <property type="molecule type" value="Genomic_DNA"/>
</dbReference>
<reference evidence="2" key="1">
    <citation type="submission" date="2022-08" db="EMBL/GenBank/DDBJ databases">
        <title>Novel sulfate-reducing endosymbionts in the free-living metamonad Anaeramoeba.</title>
        <authorList>
            <person name="Jerlstrom-Hultqvist J."/>
            <person name="Cepicka I."/>
            <person name="Gallot-Lavallee L."/>
            <person name="Salas-Leiva D."/>
            <person name="Curtis B.A."/>
            <person name="Zahonova K."/>
            <person name="Pipaliya S."/>
            <person name="Dacks J."/>
            <person name="Roger A.J."/>
        </authorList>
    </citation>
    <scope>NUCLEOTIDE SEQUENCE</scope>
    <source>
        <strain evidence="2">Schooner1</strain>
    </source>
</reference>
<protein>
    <submittedName>
        <fullName evidence="2">Uncharacterized protein</fullName>
    </submittedName>
</protein>
<keyword evidence="3" id="KW-1185">Reference proteome</keyword>
<feature type="compositionally biased region" description="Basic and acidic residues" evidence="1">
    <location>
        <begin position="108"/>
        <end position="125"/>
    </location>
</feature>
<comment type="caution">
    <text evidence="2">The sequence shown here is derived from an EMBL/GenBank/DDBJ whole genome shotgun (WGS) entry which is preliminary data.</text>
</comment>
<feature type="compositionally biased region" description="Polar residues" evidence="1">
    <location>
        <begin position="200"/>
        <end position="216"/>
    </location>
</feature>
<feature type="compositionally biased region" description="Basic residues" evidence="1">
    <location>
        <begin position="188"/>
        <end position="197"/>
    </location>
</feature>
<feature type="compositionally biased region" description="Basic residues" evidence="1">
    <location>
        <begin position="64"/>
        <end position="80"/>
    </location>
</feature>
<feature type="compositionally biased region" description="Basic and acidic residues" evidence="1">
    <location>
        <begin position="48"/>
        <end position="63"/>
    </location>
</feature>
<sequence>MSGYQSNKIAFRISKNTSESKYCLLKNNKIISLEMVDFDKEINEIQEKREKLDDKKQWHENSMKKSKNKKRNIRNQNHRPKNNETRKEKLQQLQVEMVELDKEINEIQEKREKLDDKEQWLENRRKNLKNKKRKRGNQNRRSKNNKTRKEKLTQLPVEISELDKEMNKIQEKREKLDDKEQWLENKMKNLKNKHRKTKESSTQPKKPETNNEQLQQKQLKISELEKEIQILREKNESLISFKKNSEEKINKKERIIQQLDDQVEKLKQKSRSQDSEIQLNISQRGEPNKNNAIIQKDLVRSFKNSRAIICNKIKRIITEIQEQNSKISKRIIDFYNYNMNIFEEKWLSYLNSLNYSDLPKIRQFGFLQQNFLQWYMEIENEYYLKREIKEKYILDFLKKMDIVPIKQIYSEMEKLYGVGYLSKYLDPKSDDIDKSKCWERALKAIETDLSEIVDNYLENHTKKKESLEQIKSFIESQKQNTEKYFIWFELFQKLYDIFWVSFGIRNQSISFEHTKQLFKLQRVKIIQGEFMKFEAKPQKFNPDYHKSLFRKKKFEKNEDVVVCVPLIFFPFNDTIIYKARVIHYQNQF</sequence>
<feature type="region of interest" description="Disordered" evidence="1">
    <location>
        <begin position="108"/>
        <end position="155"/>
    </location>
</feature>
<organism evidence="2 3">
    <name type="scientific">Anaeramoeba flamelloides</name>
    <dbReference type="NCBI Taxonomy" id="1746091"/>
    <lineage>
        <taxon>Eukaryota</taxon>
        <taxon>Metamonada</taxon>
        <taxon>Anaeramoebidae</taxon>
        <taxon>Anaeramoeba</taxon>
    </lineage>
</organism>
<gene>
    <name evidence="2" type="ORF">M0813_10204</name>
</gene>
<feature type="compositionally biased region" description="Basic residues" evidence="1">
    <location>
        <begin position="126"/>
        <end position="149"/>
    </location>
</feature>
<evidence type="ECO:0000256" key="1">
    <source>
        <dbReference type="SAM" id="MobiDB-lite"/>
    </source>
</evidence>
<feature type="region of interest" description="Disordered" evidence="1">
    <location>
        <begin position="48"/>
        <end position="90"/>
    </location>
</feature>
<feature type="region of interest" description="Disordered" evidence="1">
    <location>
        <begin position="187"/>
        <end position="216"/>
    </location>
</feature>
<accession>A0ABQ8X334</accession>
<evidence type="ECO:0000313" key="3">
    <source>
        <dbReference type="Proteomes" id="UP001150062"/>
    </source>
</evidence>
<name>A0ABQ8X334_9EUKA</name>